<protein>
    <submittedName>
        <fullName evidence="2">Uncharacterized protein</fullName>
    </submittedName>
</protein>
<dbReference type="Proteomes" id="UP001595530">
    <property type="component" value="Unassembled WGS sequence"/>
</dbReference>
<reference evidence="3" key="1">
    <citation type="journal article" date="2019" name="Int. J. Syst. Evol. Microbiol.">
        <title>The Global Catalogue of Microorganisms (GCM) 10K type strain sequencing project: providing services to taxonomists for standard genome sequencing and annotation.</title>
        <authorList>
            <consortium name="The Broad Institute Genomics Platform"/>
            <consortium name="The Broad Institute Genome Sequencing Center for Infectious Disease"/>
            <person name="Wu L."/>
            <person name="Ma J."/>
        </authorList>
    </citation>
    <scope>NUCLEOTIDE SEQUENCE [LARGE SCALE GENOMIC DNA]</scope>
    <source>
        <strain evidence="3">KCTC 42986</strain>
    </source>
</reference>
<evidence type="ECO:0000256" key="1">
    <source>
        <dbReference type="SAM" id="SignalP"/>
    </source>
</evidence>
<feature type="signal peptide" evidence="1">
    <location>
        <begin position="1"/>
        <end position="23"/>
    </location>
</feature>
<organism evidence="2 3">
    <name type="scientific">Undibacterium arcticum</name>
    <dbReference type="NCBI Taxonomy" id="1762892"/>
    <lineage>
        <taxon>Bacteria</taxon>
        <taxon>Pseudomonadati</taxon>
        <taxon>Pseudomonadota</taxon>
        <taxon>Betaproteobacteria</taxon>
        <taxon>Burkholderiales</taxon>
        <taxon>Oxalobacteraceae</taxon>
        <taxon>Undibacterium</taxon>
    </lineage>
</organism>
<comment type="caution">
    <text evidence="2">The sequence shown here is derived from an EMBL/GenBank/DDBJ whole genome shotgun (WGS) entry which is preliminary data.</text>
</comment>
<dbReference type="RefSeq" id="WP_390328848.1">
    <property type="nucleotide sequence ID" value="NZ_JBHRTP010000001.1"/>
</dbReference>
<proteinExistence type="predicted"/>
<gene>
    <name evidence="2" type="ORF">ACFOFO_00105</name>
</gene>
<evidence type="ECO:0000313" key="2">
    <source>
        <dbReference type="EMBL" id="MFC3106380.1"/>
    </source>
</evidence>
<keyword evidence="3" id="KW-1185">Reference proteome</keyword>
<name>A0ABV7EYH8_9BURK</name>
<evidence type="ECO:0000313" key="3">
    <source>
        <dbReference type="Proteomes" id="UP001595530"/>
    </source>
</evidence>
<accession>A0ABV7EYH8</accession>
<feature type="chain" id="PRO_5047341814" evidence="1">
    <location>
        <begin position="24"/>
        <end position="161"/>
    </location>
</feature>
<sequence length="161" mass="17075">MTIRSFFAVAATVLYLCSELVHASPAATIKSATKLTFGDTGTLFVADWKGARIYTLPVPVPKAAAAKPFNLKDIQGPIATALGVPQSSIRFEDLAVQPGSEIAYVSLTVRRGKSPAQAAIVSIDASGKVKTVDLRKVAGSAAITDEPSADQSFWRDLRRRA</sequence>
<keyword evidence="1" id="KW-0732">Signal</keyword>
<dbReference type="EMBL" id="JBHRTP010000001">
    <property type="protein sequence ID" value="MFC3106380.1"/>
    <property type="molecule type" value="Genomic_DNA"/>
</dbReference>